<keyword evidence="1" id="KW-0812">Transmembrane</keyword>
<dbReference type="RefSeq" id="WP_048099700.1">
    <property type="nucleotide sequence ID" value="NZ_JFZT01000043.1"/>
</dbReference>
<keyword evidence="1" id="KW-1133">Transmembrane helix</keyword>
<name>A0A031LP87_9CREN</name>
<accession>A0A031LP87</accession>
<organism evidence="2 3">
    <name type="scientific">Candidatus Acidianus copahuensis</name>
    <dbReference type="NCBI Taxonomy" id="1160895"/>
    <lineage>
        <taxon>Archaea</taxon>
        <taxon>Thermoproteota</taxon>
        <taxon>Thermoprotei</taxon>
        <taxon>Sulfolobales</taxon>
        <taxon>Sulfolobaceae</taxon>
        <taxon>Acidianus</taxon>
    </lineage>
</organism>
<protein>
    <submittedName>
        <fullName evidence="2">Uncharacterized protein</fullName>
    </submittedName>
</protein>
<dbReference type="OrthoDB" id="43902at2157"/>
<gene>
    <name evidence="2" type="ORF">CM19_07225</name>
</gene>
<evidence type="ECO:0000313" key="3">
    <source>
        <dbReference type="Proteomes" id="UP000024332"/>
    </source>
</evidence>
<feature type="transmembrane region" description="Helical" evidence="1">
    <location>
        <begin position="164"/>
        <end position="185"/>
    </location>
</feature>
<comment type="caution">
    <text evidence="2">The sequence shown here is derived from an EMBL/GenBank/DDBJ whole genome shotgun (WGS) entry which is preliminary data.</text>
</comment>
<reference evidence="2 3" key="1">
    <citation type="submission" date="2014-03" db="EMBL/GenBank/DDBJ databases">
        <title>Draft genome sequence of the novel thermoacidophilic archaea Acidianus copahuensis ALE1 strain, isolated from Copahue volcanic area in Neuquen Argentina.</title>
        <authorList>
            <person name="Urbieta M.S."/>
            <person name="Rascovan N."/>
            <person name="Castro C."/>
            <person name="Revale S."/>
            <person name="Giaveno M.A."/>
            <person name="Vazquez M.P."/>
            <person name="Donati E.R."/>
        </authorList>
    </citation>
    <scope>NUCLEOTIDE SEQUENCE [LARGE SCALE GENOMIC DNA]</scope>
    <source>
        <strain evidence="2 3">ALE1</strain>
    </source>
</reference>
<dbReference type="EMBL" id="JFZT01000043">
    <property type="protein sequence ID" value="EZQ06580.1"/>
    <property type="molecule type" value="Genomic_DNA"/>
</dbReference>
<sequence length="190" mass="21144">MISLLLPIFLSLITHSFVLFHSPLVYNVQVIDNGTIYTYTYNFTVISKGNSWIDFNLTISSIVTYQALQYNVSSSDPYPLPVNFNAFNISNLHYIGNITENGKMFVKYYGIFSIWGKYKVPVTAIFYTNGTLYSVSGKSNGLSITISPEDQVIHTSSAVPSTSIGYNVIIIIFVIALLLGIILLLKMGKL</sequence>
<proteinExistence type="predicted"/>
<keyword evidence="3" id="KW-1185">Reference proteome</keyword>
<dbReference type="AlphaFoldDB" id="A0A031LP87"/>
<evidence type="ECO:0000256" key="1">
    <source>
        <dbReference type="SAM" id="Phobius"/>
    </source>
</evidence>
<dbReference type="Proteomes" id="UP000024332">
    <property type="component" value="Unassembled WGS sequence"/>
</dbReference>
<keyword evidence="1" id="KW-0472">Membrane</keyword>
<evidence type="ECO:0000313" key="2">
    <source>
        <dbReference type="EMBL" id="EZQ06580.1"/>
    </source>
</evidence>